<organism evidence="2 3">
    <name type="scientific">Camelina sativa</name>
    <name type="common">False flax</name>
    <name type="synonym">Myagrum sativum</name>
    <dbReference type="NCBI Taxonomy" id="90675"/>
    <lineage>
        <taxon>Eukaryota</taxon>
        <taxon>Viridiplantae</taxon>
        <taxon>Streptophyta</taxon>
        <taxon>Embryophyta</taxon>
        <taxon>Tracheophyta</taxon>
        <taxon>Spermatophyta</taxon>
        <taxon>Magnoliopsida</taxon>
        <taxon>eudicotyledons</taxon>
        <taxon>Gunneridae</taxon>
        <taxon>Pentapetalae</taxon>
        <taxon>rosids</taxon>
        <taxon>malvids</taxon>
        <taxon>Brassicales</taxon>
        <taxon>Brassicaceae</taxon>
        <taxon>Camelineae</taxon>
        <taxon>Camelina</taxon>
    </lineage>
</organism>
<evidence type="ECO:0000313" key="2">
    <source>
        <dbReference type="Proteomes" id="UP000694864"/>
    </source>
</evidence>
<reference evidence="2" key="1">
    <citation type="journal article" date="2014" name="Nat. Commun.">
        <title>The emerging biofuel crop Camelina sativa retains a highly undifferentiated hexaploid genome structure.</title>
        <authorList>
            <person name="Kagale S."/>
            <person name="Koh C."/>
            <person name="Nixon J."/>
            <person name="Bollina V."/>
            <person name="Clarke W.E."/>
            <person name="Tuteja R."/>
            <person name="Spillane C."/>
            <person name="Robinson S.J."/>
            <person name="Links M.G."/>
            <person name="Clarke C."/>
            <person name="Higgins E.E."/>
            <person name="Huebert T."/>
            <person name="Sharpe A.G."/>
            <person name="Parkin I.A."/>
        </authorList>
    </citation>
    <scope>NUCLEOTIDE SEQUENCE [LARGE SCALE GENOMIC DNA]</scope>
    <source>
        <strain evidence="2">cv. DH55</strain>
    </source>
</reference>
<sequence>MISGSFKESLAYMGYTCNKMSIVAYSSTKLELENAKEFESANIKLLQNADKRAKHSKILEDVYMWGIKHRGELTNLMVISQMSQHYVKYATFKELGINVLLAFPDDTIGCPWPLGIPSSVFLWSSFSNGGNPLDISQIGIEQVGMSSLLRDCAREKNLWERKKKKKRGKKEKALKNEIGIPQVGTSSPLRACKTTKQKKSGKKGKKL</sequence>
<dbReference type="Proteomes" id="UP000694864">
    <property type="component" value="Chromosome 7"/>
</dbReference>
<name>A0ABM0SVC2_CAMSA</name>
<feature type="compositionally biased region" description="Basic residues" evidence="1">
    <location>
        <begin position="161"/>
        <end position="172"/>
    </location>
</feature>
<feature type="region of interest" description="Disordered" evidence="1">
    <location>
        <begin position="161"/>
        <end position="207"/>
    </location>
</feature>
<evidence type="ECO:0000256" key="1">
    <source>
        <dbReference type="SAM" id="MobiDB-lite"/>
    </source>
</evidence>
<protein>
    <submittedName>
        <fullName evidence="3">Uncharacterized protein LOC104702511</fullName>
    </submittedName>
</protein>
<gene>
    <name evidence="3" type="primary">LOC104702511</name>
</gene>
<feature type="compositionally biased region" description="Basic residues" evidence="1">
    <location>
        <begin position="193"/>
        <end position="207"/>
    </location>
</feature>
<evidence type="ECO:0000313" key="3">
    <source>
        <dbReference type="RefSeq" id="XP_010416672.1"/>
    </source>
</evidence>
<reference evidence="3" key="2">
    <citation type="submission" date="2025-08" db="UniProtKB">
        <authorList>
            <consortium name="RefSeq"/>
        </authorList>
    </citation>
    <scope>IDENTIFICATION</scope>
    <source>
        <tissue evidence="3">Leaf</tissue>
    </source>
</reference>
<proteinExistence type="predicted"/>
<dbReference type="RefSeq" id="XP_010416672.1">
    <property type="nucleotide sequence ID" value="XM_010418370.2"/>
</dbReference>
<dbReference type="GeneID" id="104702511"/>
<keyword evidence="2" id="KW-1185">Reference proteome</keyword>
<accession>A0ABM0SVC2</accession>